<organism evidence="1 2">
    <name type="scientific">Rhodococcus wratislaviensis</name>
    <name type="common">Tsukamurella wratislaviensis</name>
    <dbReference type="NCBI Taxonomy" id="44752"/>
    <lineage>
        <taxon>Bacteria</taxon>
        <taxon>Bacillati</taxon>
        <taxon>Actinomycetota</taxon>
        <taxon>Actinomycetes</taxon>
        <taxon>Mycobacteriales</taxon>
        <taxon>Nocardiaceae</taxon>
        <taxon>Rhodococcus</taxon>
    </lineage>
</organism>
<evidence type="ECO:0000313" key="2">
    <source>
        <dbReference type="Proteomes" id="UP000287519"/>
    </source>
</evidence>
<comment type="caution">
    <text evidence="1">The sequence shown here is derived from an EMBL/GenBank/DDBJ whole genome shotgun (WGS) entry which is preliminary data.</text>
</comment>
<gene>
    <name evidence="1" type="ORF">Rhow_003761</name>
</gene>
<reference evidence="1 2" key="1">
    <citation type="submission" date="2018-11" db="EMBL/GenBank/DDBJ databases">
        <title>Microbial catabolism of amino acid.</title>
        <authorList>
            <person name="Hibi M."/>
            <person name="Ogawa J."/>
        </authorList>
    </citation>
    <scope>NUCLEOTIDE SEQUENCE [LARGE SCALE GENOMIC DNA]</scope>
    <source>
        <strain evidence="1 2">C31-06</strain>
    </source>
</reference>
<dbReference type="InterPro" id="IPR014347">
    <property type="entry name" value="Tautomerase/MIF_sf"/>
</dbReference>
<dbReference type="Gene3D" id="3.30.429.10">
    <property type="entry name" value="Macrophage Migration Inhibitory Factor"/>
    <property type="match status" value="1"/>
</dbReference>
<name>A0A402C958_RHOWR</name>
<evidence type="ECO:0000313" key="1">
    <source>
        <dbReference type="EMBL" id="GCE40118.1"/>
    </source>
</evidence>
<dbReference type="AlphaFoldDB" id="A0A402C958"/>
<dbReference type="OrthoDB" id="9804765at2"/>
<accession>A0A402C958</accession>
<dbReference type="PANTHER" id="PTHR38460:SF1">
    <property type="entry name" value="TAUTOMERASE YOLI-RELATED"/>
    <property type="match status" value="1"/>
</dbReference>
<proteinExistence type="predicted"/>
<dbReference type="SUPFAM" id="SSF55331">
    <property type="entry name" value="Tautomerase/MIF"/>
    <property type="match status" value="1"/>
</dbReference>
<sequence length="130" mass="14673">MPLVHIHVIENKRTPEQLRRLADVVQDVMLEHFAAPDRDRYQLITEHKPGQIIAEDTGLGFERTDDIVVVQIAQQGRSVDQKTAMYRALADQLHTETGMAPTDVIVSVVENTRDDWSFGNGIAQFVEGHL</sequence>
<dbReference type="InterPro" id="IPR037479">
    <property type="entry name" value="Tauto_MSAD"/>
</dbReference>
<dbReference type="EMBL" id="BHYM01000035">
    <property type="protein sequence ID" value="GCE40118.1"/>
    <property type="molecule type" value="Genomic_DNA"/>
</dbReference>
<dbReference type="Pfam" id="PF14552">
    <property type="entry name" value="Tautomerase_2"/>
    <property type="match status" value="1"/>
</dbReference>
<dbReference type="PANTHER" id="PTHR38460">
    <property type="entry name" value="TAUTOMERASE YOLI-RELATED"/>
    <property type="match status" value="1"/>
</dbReference>
<protein>
    <submittedName>
        <fullName evidence="1">Probable tautomerase yrdN</fullName>
    </submittedName>
</protein>
<dbReference type="RefSeq" id="WP_124392450.1">
    <property type="nucleotide sequence ID" value="NZ_BHYM01000035.1"/>
</dbReference>
<dbReference type="Proteomes" id="UP000287519">
    <property type="component" value="Unassembled WGS sequence"/>
</dbReference>
<keyword evidence="2" id="KW-1185">Reference proteome</keyword>